<name>A0A9P5Z1U2_9AGAR</name>
<evidence type="ECO:0000259" key="2">
    <source>
        <dbReference type="Pfam" id="PF20152"/>
    </source>
</evidence>
<dbReference type="OrthoDB" id="2536347at2759"/>
<feature type="domain" description="DUF6534" evidence="2">
    <location>
        <begin position="174"/>
        <end position="262"/>
    </location>
</feature>
<gene>
    <name evidence="3" type="ORF">BDN70DRAFT_993341</name>
</gene>
<dbReference type="InterPro" id="IPR045339">
    <property type="entry name" value="DUF6534"/>
</dbReference>
<dbReference type="PANTHER" id="PTHR40465:SF1">
    <property type="entry name" value="DUF6534 DOMAIN-CONTAINING PROTEIN"/>
    <property type="match status" value="1"/>
</dbReference>
<protein>
    <recommendedName>
        <fullName evidence="2">DUF6534 domain-containing protein</fullName>
    </recommendedName>
</protein>
<feature type="transmembrane region" description="Helical" evidence="1">
    <location>
        <begin position="127"/>
        <end position="151"/>
    </location>
</feature>
<keyword evidence="1" id="KW-1133">Transmembrane helix</keyword>
<feature type="transmembrane region" description="Helical" evidence="1">
    <location>
        <begin position="92"/>
        <end position="115"/>
    </location>
</feature>
<dbReference type="Pfam" id="PF20152">
    <property type="entry name" value="DUF6534"/>
    <property type="match status" value="1"/>
</dbReference>
<sequence length="306" mass="33285">MGAAESPETAMEGSRSLLRPLLVAHLLNWLLLGVLSVQVYIYHISFPKDTKKTKTLVYFIYLVEFVQNAFIGETAIHLFADHFGDLHELNQIGSIWITATLMSALPAFISQAFYAYRVRVLSHSKTLPLVILLLSVTQGAAGLAVTVLGFNAKIISDLFTKEIVLITTIANASSALCDIIIAATLTYYLSGSRSGFRRTGSLLTKIIALIIGTGALTAMVTIINLVFLLLASEMQFFYFVLTGGTLGKLYANSILVVLNNRPSSEISSEDSTDIVISARSLHFSIPISGQSELDSRATRRYSAPGQ</sequence>
<feature type="transmembrane region" description="Helical" evidence="1">
    <location>
        <begin position="26"/>
        <end position="44"/>
    </location>
</feature>
<comment type="caution">
    <text evidence="3">The sequence shown here is derived from an EMBL/GenBank/DDBJ whole genome shotgun (WGS) entry which is preliminary data.</text>
</comment>
<organism evidence="3 4">
    <name type="scientific">Pholiota conissans</name>
    <dbReference type="NCBI Taxonomy" id="109636"/>
    <lineage>
        <taxon>Eukaryota</taxon>
        <taxon>Fungi</taxon>
        <taxon>Dikarya</taxon>
        <taxon>Basidiomycota</taxon>
        <taxon>Agaricomycotina</taxon>
        <taxon>Agaricomycetes</taxon>
        <taxon>Agaricomycetidae</taxon>
        <taxon>Agaricales</taxon>
        <taxon>Agaricineae</taxon>
        <taxon>Strophariaceae</taxon>
        <taxon>Pholiota</taxon>
    </lineage>
</organism>
<dbReference type="AlphaFoldDB" id="A0A9P5Z1U2"/>
<dbReference type="PANTHER" id="PTHR40465">
    <property type="entry name" value="CHROMOSOME 1, WHOLE GENOME SHOTGUN SEQUENCE"/>
    <property type="match status" value="1"/>
</dbReference>
<feature type="transmembrane region" description="Helical" evidence="1">
    <location>
        <begin position="56"/>
        <end position="80"/>
    </location>
</feature>
<keyword evidence="1" id="KW-0812">Transmembrane</keyword>
<feature type="transmembrane region" description="Helical" evidence="1">
    <location>
        <begin position="163"/>
        <end position="190"/>
    </location>
</feature>
<evidence type="ECO:0000313" key="4">
    <source>
        <dbReference type="Proteomes" id="UP000807469"/>
    </source>
</evidence>
<keyword evidence="1" id="KW-0472">Membrane</keyword>
<accession>A0A9P5Z1U2</accession>
<dbReference type="EMBL" id="MU155209">
    <property type="protein sequence ID" value="KAF9479627.1"/>
    <property type="molecule type" value="Genomic_DNA"/>
</dbReference>
<proteinExistence type="predicted"/>
<feature type="transmembrane region" description="Helical" evidence="1">
    <location>
        <begin position="202"/>
        <end position="230"/>
    </location>
</feature>
<evidence type="ECO:0000256" key="1">
    <source>
        <dbReference type="SAM" id="Phobius"/>
    </source>
</evidence>
<keyword evidence="4" id="KW-1185">Reference proteome</keyword>
<dbReference type="Proteomes" id="UP000807469">
    <property type="component" value="Unassembled WGS sequence"/>
</dbReference>
<reference evidence="3" key="1">
    <citation type="submission" date="2020-11" db="EMBL/GenBank/DDBJ databases">
        <authorList>
            <consortium name="DOE Joint Genome Institute"/>
            <person name="Ahrendt S."/>
            <person name="Riley R."/>
            <person name="Andreopoulos W."/>
            <person name="Labutti K."/>
            <person name="Pangilinan J."/>
            <person name="Ruiz-Duenas F.J."/>
            <person name="Barrasa J.M."/>
            <person name="Sanchez-Garcia M."/>
            <person name="Camarero S."/>
            <person name="Miyauchi S."/>
            <person name="Serrano A."/>
            <person name="Linde D."/>
            <person name="Babiker R."/>
            <person name="Drula E."/>
            <person name="Ayuso-Fernandez I."/>
            <person name="Pacheco R."/>
            <person name="Padilla G."/>
            <person name="Ferreira P."/>
            <person name="Barriuso J."/>
            <person name="Kellner H."/>
            <person name="Castanera R."/>
            <person name="Alfaro M."/>
            <person name="Ramirez L."/>
            <person name="Pisabarro A.G."/>
            <person name="Kuo A."/>
            <person name="Tritt A."/>
            <person name="Lipzen A."/>
            <person name="He G."/>
            <person name="Yan M."/>
            <person name="Ng V."/>
            <person name="Cullen D."/>
            <person name="Martin F."/>
            <person name="Rosso M.-N."/>
            <person name="Henrissat B."/>
            <person name="Hibbett D."/>
            <person name="Martinez A.T."/>
            <person name="Grigoriev I.V."/>
        </authorList>
    </citation>
    <scope>NUCLEOTIDE SEQUENCE</scope>
    <source>
        <strain evidence="3">CIRM-BRFM 674</strain>
    </source>
</reference>
<evidence type="ECO:0000313" key="3">
    <source>
        <dbReference type="EMBL" id="KAF9479627.1"/>
    </source>
</evidence>